<keyword evidence="1" id="KW-1133">Transmembrane helix</keyword>
<feature type="transmembrane region" description="Helical" evidence="1">
    <location>
        <begin position="1674"/>
        <end position="1696"/>
    </location>
</feature>
<feature type="transmembrane region" description="Helical" evidence="1">
    <location>
        <begin position="1585"/>
        <end position="1607"/>
    </location>
</feature>
<dbReference type="EMBL" id="VJMH01005525">
    <property type="protein sequence ID" value="KAF0694999.1"/>
    <property type="molecule type" value="Genomic_DNA"/>
</dbReference>
<sequence length="1797" mass="200009">MQVSVKPRGGGSFVPPPPLPQAPAHSHAVLRTVAGVTYVALALIASCLYLTILEPAFSNDLWWTGFNVSGHQALLIDVVNDQLITQTNGTFDLLRATIAKRYDVPVSTTLIRHPYVRALGLTTLTSVDFAVKNLRLLSSHHSLWLATQFCYVDLAREFELAHTAGRQQRCARRYSSNGAVYMETMLRNQDWDAFVENYGGMFGISIQSWLEQVPSGVMWLERTALALPRTSVAQEAAYWRTNGIATFQLQWQNMWLMGITETMTIENALGMQQDILLKNLPRMFQTGTSIAMYWFPNNDLYAMVGLNRSLIRSANNSFTQRPAVDFQGFLGLQDMGGAGSIDAFRTAVGPFNSIDVFVVAVPLAVMSLYETFQTILFGELNRDPNACNGIADFELAPTPPLWTDRQFLWHGGNPLCLTNGPKPFIHESVDFYDNCATPTPLTVSFTKFSSAFAMLCADVRGISIPALCNMSTSPVQFCQDNFRAVLGSTVTFAPSFAPMSAHVGPAINAVQSLNISLMQFASTASNSNVTSMLYPLFYDPKWAVYDWSFVYDWVVGKREVLSFEGDRSTLVLISAADKPEVILSSTATVKGETKMIYYMVVYISLVLLCVGIVCSIDAILLKGQMHGPNFFWFNRVVGSIWIGRPLLFVRGVTATLLLSTSKLQPVQFLDGQTRFQLQPLTWIYSFIVAGEATWILFVAHDVMSVAIHELTPIYGPLNCFIAWVTFVIIEMASPVRPDVSLNRQCASDMDSYVQCATGVLQIGSFERLCLIFGVQAATCAGSIVVVWLALRHKNTPHHHARHILGIADVFFYPTHDNSMDATWTMDRVSCIMVGLVGLSWRRKKYIFDVKLWVLERNHFASAAANVLEFKLYHDGAKRSVSSARYAMDRPTTTTTEIKPKGSHLKTCVHVIMVLLGIAYVAMAIVSSVSYLQVSQVNLANDLYWATFNMTGAHAFLANWFNEQLVLSSPKAHFELNTNWINQDGSFDQLSASIKSSINLGSRMQYTELANIESSITGLRATDSCSVPWIFTPYCFVDFQQRWELANTATRQRRCQGMTTNGAVFLESILRNINFIAFESCWGPAFRVSIANELQRSQAGQRWLTDIVSSTSMADEIKLWTSYKITRFETQWQNFKHIGLVSSYSVTSMLGMDYPFTLQYQISQFRMDRQTTYKMYWGFANDLYAVMSNTSSIGGLSLIRSSPAYAFSNTSLQAVLIQNGTLGTPLGAAFTLLTTKVLGPFGAVDMRYVECPMQAKQAVRLMYQTLRRVLSAGNETQTAFNQISLAWSIYPAPKAWTDLNFVAVGGSPLCPDYGFASSTPISSGFSILTSWGFQCFQTPSFLNPSKEAMLASVVLANLTAPSSATVVSTCAQSFSLAKSCLLYMTQASTFLTTYFTPLDRAMVATASIDATAAIRALNVEFMQYGMHTPTSPLILYRTNVVEPTASEFTFYAWLYLVDWTLGFREAVSFEGDVGTLAVLTDYLDPLFQQVNLSENWVNVSLYLRNATLYVTYAMITLGLVVLVYIVLCCGHIEVLNLFLLQRMGAIVWVGRPLLFVRSLAAIGVLATCSLQLHTTGSISYFEVRDVPIYITLLAANEVTWLVAIVNDLGIVFTQECAAKYAGWNSLLVWVITAVLSVTAPVTHSASIETQCTLIQMDFQVQCTGGNVVIGHLSRFYTLVAIVILTNVSLYICCRVWLHWHPSSKQHVTSIFFYGGAKFQYRTAAWMHNGVYYMDRMSAVLNGILTIRHGHTIYAMDVKLWRTFTVQIPDMRDDDTGNERKQMSKFATAAFPVPQASTI</sequence>
<name>A0A485L0V0_9STRA</name>
<evidence type="ECO:0000256" key="1">
    <source>
        <dbReference type="SAM" id="Phobius"/>
    </source>
</evidence>
<dbReference type="EMBL" id="CAADRA010005546">
    <property type="protein sequence ID" value="VFT90974.1"/>
    <property type="molecule type" value="Genomic_DNA"/>
</dbReference>
<feature type="transmembrane region" description="Helical" evidence="1">
    <location>
        <begin position="1619"/>
        <end position="1638"/>
    </location>
</feature>
<feature type="transmembrane region" description="Helical" evidence="1">
    <location>
        <begin position="641"/>
        <end position="660"/>
    </location>
</feature>
<keyword evidence="1" id="KW-0472">Membrane</keyword>
<evidence type="ECO:0000313" key="3">
    <source>
        <dbReference type="EMBL" id="VFT90974.1"/>
    </source>
</evidence>
<feature type="transmembrane region" description="Helical" evidence="1">
    <location>
        <begin position="907"/>
        <end position="931"/>
    </location>
</feature>
<feature type="transmembrane region" description="Helical" evidence="1">
    <location>
        <begin position="768"/>
        <end position="790"/>
    </location>
</feature>
<feature type="transmembrane region" description="Helical" evidence="1">
    <location>
        <begin position="596"/>
        <end position="621"/>
    </location>
</feature>
<protein>
    <submittedName>
        <fullName evidence="3">Aste57867_14148 protein</fullName>
    </submittedName>
</protein>
<proteinExistence type="predicted"/>
<evidence type="ECO:0000313" key="4">
    <source>
        <dbReference type="Proteomes" id="UP000332933"/>
    </source>
</evidence>
<reference evidence="3 4" key="1">
    <citation type="submission" date="2019-03" db="EMBL/GenBank/DDBJ databases">
        <authorList>
            <person name="Gaulin E."/>
            <person name="Dumas B."/>
        </authorList>
    </citation>
    <scope>NUCLEOTIDE SEQUENCE [LARGE SCALE GENOMIC DNA]</scope>
    <source>
        <strain evidence="3">CBS 568.67</strain>
    </source>
</reference>
<organism evidence="3 4">
    <name type="scientific">Aphanomyces stellatus</name>
    <dbReference type="NCBI Taxonomy" id="120398"/>
    <lineage>
        <taxon>Eukaryota</taxon>
        <taxon>Sar</taxon>
        <taxon>Stramenopiles</taxon>
        <taxon>Oomycota</taxon>
        <taxon>Saprolegniomycetes</taxon>
        <taxon>Saprolegniales</taxon>
        <taxon>Verrucalvaceae</taxon>
        <taxon>Aphanomyces</taxon>
    </lineage>
</organism>
<feature type="transmembrane region" description="Helical" evidence="1">
    <location>
        <begin position="1551"/>
        <end position="1573"/>
    </location>
</feature>
<evidence type="ECO:0000313" key="2">
    <source>
        <dbReference type="EMBL" id="KAF0694999.1"/>
    </source>
</evidence>
<dbReference type="Proteomes" id="UP000332933">
    <property type="component" value="Unassembled WGS sequence"/>
</dbReference>
<accession>A0A485L0V0</accession>
<feature type="transmembrane region" description="Helical" evidence="1">
    <location>
        <begin position="713"/>
        <end position="733"/>
    </location>
</feature>
<reference evidence="2" key="2">
    <citation type="submission" date="2019-06" db="EMBL/GenBank/DDBJ databases">
        <title>Genomics analysis of Aphanomyces spp. identifies a new class of oomycete effector associated with host adaptation.</title>
        <authorList>
            <person name="Gaulin E."/>
        </authorList>
    </citation>
    <scope>NUCLEOTIDE SEQUENCE</scope>
    <source>
        <strain evidence="2">CBS 578.67</strain>
    </source>
</reference>
<feature type="transmembrane region" description="Helical" evidence="1">
    <location>
        <begin position="28"/>
        <end position="52"/>
    </location>
</feature>
<keyword evidence="4" id="KW-1185">Reference proteome</keyword>
<keyword evidence="1" id="KW-0812">Transmembrane</keyword>
<feature type="transmembrane region" description="Helical" evidence="1">
    <location>
        <begin position="681"/>
        <end position="707"/>
    </location>
</feature>
<feature type="transmembrane region" description="Helical" evidence="1">
    <location>
        <begin position="821"/>
        <end position="840"/>
    </location>
</feature>
<feature type="transmembrane region" description="Helical" evidence="1">
    <location>
        <begin position="1508"/>
        <end position="1539"/>
    </location>
</feature>
<gene>
    <name evidence="3" type="primary">Aste57867_14148</name>
    <name evidence="2" type="ORF">As57867_014097</name>
    <name evidence="3" type="ORF">ASTE57867_14148</name>
</gene>